<sequence length="429" mass="49218">MNQTIPQKMSLNPQNPSSPLLAPTQRSTKLFPLLSILQSGCFPGLKILILLPTSKIPIKNLQNSFSPVEASSYGLSPYWGSPLTAVTKSCDVGGRGELEIPGFWIREIEAEEGGRESGWKNWARELVLRLDPQYYQNLYHNLTHGKKLRGRPRDIKQTSPEIMWNKIITNFKDRVAKRKKTQKKVSRIDARNTTACRDFKRIVESILKYVGSKCRYKSKNEKDYIDSYTEAFTVGFLPVIDSYTDFSLYSMNPFLKIECPLDERSGSFKFTKINTTHRDSNNTNHIDKIATSQLISTNITYGDAYIANKVKTFCEFIVLSYPEAKVKCILDKCRNECMLTEQEHASLVSQLKARKKSSIGNFRNLAKENSCFKSILWRFWQMIPQMGLDDEMWYRSVLEKVLDTKQMMPLFTIEKSRTQSHSGSVTSVC</sequence>
<dbReference type="EMBL" id="CAMPGE010010273">
    <property type="protein sequence ID" value="CAI2369122.1"/>
    <property type="molecule type" value="Genomic_DNA"/>
</dbReference>
<organism evidence="2 3">
    <name type="scientific">Euplotes crassus</name>
    <dbReference type="NCBI Taxonomy" id="5936"/>
    <lineage>
        <taxon>Eukaryota</taxon>
        <taxon>Sar</taxon>
        <taxon>Alveolata</taxon>
        <taxon>Ciliophora</taxon>
        <taxon>Intramacronucleata</taxon>
        <taxon>Spirotrichea</taxon>
        <taxon>Hypotrichia</taxon>
        <taxon>Euplotida</taxon>
        <taxon>Euplotidae</taxon>
        <taxon>Moneuplotes</taxon>
    </lineage>
</organism>
<name>A0AAD1UI48_EUPCR</name>
<proteinExistence type="predicted"/>
<evidence type="ECO:0000313" key="3">
    <source>
        <dbReference type="Proteomes" id="UP001295684"/>
    </source>
</evidence>
<comment type="caution">
    <text evidence="2">The sequence shown here is derived from an EMBL/GenBank/DDBJ whole genome shotgun (WGS) entry which is preliminary data.</text>
</comment>
<keyword evidence="3" id="KW-1185">Reference proteome</keyword>
<dbReference type="AlphaFoldDB" id="A0AAD1UI48"/>
<gene>
    <name evidence="2" type="ORF">ECRASSUSDP1_LOCUS10420</name>
</gene>
<dbReference type="Proteomes" id="UP001295684">
    <property type="component" value="Unassembled WGS sequence"/>
</dbReference>
<accession>A0AAD1UI48</accession>
<feature type="region of interest" description="Disordered" evidence="1">
    <location>
        <begin position="1"/>
        <end position="22"/>
    </location>
</feature>
<protein>
    <submittedName>
        <fullName evidence="2">Uncharacterized protein</fullName>
    </submittedName>
</protein>
<evidence type="ECO:0000313" key="2">
    <source>
        <dbReference type="EMBL" id="CAI2369122.1"/>
    </source>
</evidence>
<reference evidence="2" key="1">
    <citation type="submission" date="2023-07" db="EMBL/GenBank/DDBJ databases">
        <authorList>
            <consortium name="AG Swart"/>
            <person name="Singh M."/>
            <person name="Singh A."/>
            <person name="Seah K."/>
            <person name="Emmerich C."/>
        </authorList>
    </citation>
    <scope>NUCLEOTIDE SEQUENCE</scope>
    <source>
        <strain evidence="2">DP1</strain>
    </source>
</reference>
<evidence type="ECO:0000256" key="1">
    <source>
        <dbReference type="SAM" id="MobiDB-lite"/>
    </source>
</evidence>